<dbReference type="PANTHER" id="PTHR48007:SF4">
    <property type="entry name" value="LEUCINE-RICH REPEAT RECEPTOR-LIKE PROTEIN KINASE PXC1"/>
    <property type="match status" value="1"/>
</dbReference>
<gene>
    <name evidence="4" type="ORF">EJB05_18544</name>
</gene>
<evidence type="ECO:0000259" key="3">
    <source>
        <dbReference type="Pfam" id="PF08263"/>
    </source>
</evidence>
<dbReference type="InterPro" id="IPR032675">
    <property type="entry name" value="LRR_dom_sf"/>
</dbReference>
<keyword evidence="5" id="KW-1185">Reference proteome</keyword>
<dbReference type="Pfam" id="PF00560">
    <property type="entry name" value="LRR_1"/>
    <property type="match status" value="3"/>
</dbReference>
<dbReference type="InterPro" id="IPR013210">
    <property type="entry name" value="LRR_N_plant-typ"/>
</dbReference>
<dbReference type="SUPFAM" id="SSF52058">
    <property type="entry name" value="L domain-like"/>
    <property type="match status" value="1"/>
</dbReference>
<name>A0A5J9VM52_9POAL</name>
<protein>
    <recommendedName>
        <fullName evidence="3">Leucine-rich repeat-containing N-terminal plant-type domain-containing protein</fullName>
    </recommendedName>
</protein>
<comment type="caution">
    <text evidence="4">The sequence shown here is derived from an EMBL/GenBank/DDBJ whole genome shotgun (WGS) entry which is preliminary data.</text>
</comment>
<dbReference type="AlphaFoldDB" id="A0A5J9VM52"/>
<organism evidence="4 5">
    <name type="scientific">Eragrostis curvula</name>
    <name type="common">weeping love grass</name>
    <dbReference type="NCBI Taxonomy" id="38414"/>
    <lineage>
        <taxon>Eukaryota</taxon>
        <taxon>Viridiplantae</taxon>
        <taxon>Streptophyta</taxon>
        <taxon>Embryophyta</taxon>
        <taxon>Tracheophyta</taxon>
        <taxon>Spermatophyta</taxon>
        <taxon>Magnoliopsida</taxon>
        <taxon>Liliopsida</taxon>
        <taxon>Poales</taxon>
        <taxon>Poaceae</taxon>
        <taxon>PACMAD clade</taxon>
        <taxon>Chloridoideae</taxon>
        <taxon>Eragrostideae</taxon>
        <taxon>Eragrostidinae</taxon>
        <taxon>Eragrostis</taxon>
    </lineage>
</organism>
<keyword evidence="1" id="KW-0433">Leucine-rich repeat</keyword>
<dbReference type="OrthoDB" id="746038at2759"/>
<evidence type="ECO:0000313" key="5">
    <source>
        <dbReference type="Proteomes" id="UP000324897"/>
    </source>
</evidence>
<proteinExistence type="predicted"/>
<dbReference type="Gramene" id="TVU36605">
    <property type="protein sequence ID" value="TVU36605"/>
    <property type="gene ID" value="EJB05_18544"/>
</dbReference>
<feature type="domain" description="Leucine-rich repeat-containing N-terminal plant-type" evidence="3">
    <location>
        <begin position="7"/>
        <end position="39"/>
    </location>
</feature>
<dbReference type="FunFam" id="3.80.10.10:FF:000363">
    <property type="entry name" value="Leucine-rich repeat family protein"/>
    <property type="match status" value="1"/>
</dbReference>
<sequence>LLKPTVSALQALMRNWKNEPQTWIGSTDPCTSWDGISCSNGRVTELKLPSMNLQGTLSNAIGQLSALTYLDLSNNPNLGGPLTPNIGNLEQLTTLFTGNIPQEIGNLRQVTFLALNSNKLTGEIPPTIGLLSKLFLLDLSENQITGQIPVSTSSTPGLDQLINTKHFRLDQNQFRGPVPNNIGNLPNLTELSLASNLLTGRVPDLSNANQLNYVDLSNNNFASSPAPGWFSTLISLNTLLMDNDNLTGTIPSALFSFPQLQQVSLANNALRGPLNMRSNISSVLRVVNLTNNQIIEANIDLSYNISLILTGNPICLDNPTTCILKPNQPCGAVSCPNNQSASPVASQNCGCTIRFQGVMTSIVLTLYLYSLF</sequence>
<reference evidence="4 5" key="1">
    <citation type="journal article" date="2019" name="Sci. Rep.">
        <title>A high-quality genome of Eragrostis curvula grass provides insights into Poaceae evolution and supports new strategies to enhance forage quality.</title>
        <authorList>
            <person name="Carballo J."/>
            <person name="Santos B.A.C.M."/>
            <person name="Zappacosta D."/>
            <person name="Garbus I."/>
            <person name="Selva J.P."/>
            <person name="Gallo C.A."/>
            <person name="Diaz A."/>
            <person name="Albertini E."/>
            <person name="Caccamo M."/>
            <person name="Echenique V."/>
        </authorList>
    </citation>
    <scope>NUCLEOTIDE SEQUENCE [LARGE SCALE GENOMIC DNA]</scope>
    <source>
        <strain evidence="5">cv. Victoria</strain>
        <tissue evidence="4">Leaf</tissue>
    </source>
</reference>
<evidence type="ECO:0000256" key="1">
    <source>
        <dbReference type="ARBA" id="ARBA00022614"/>
    </source>
</evidence>
<evidence type="ECO:0000256" key="2">
    <source>
        <dbReference type="ARBA" id="ARBA00022737"/>
    </source>
</evidence>
<dbReference type="InterPro" id="IPR001611">
    <property type="entry name" value="Leu-rich_rpt"/>
</dbReference>
<keyword evidence="2" id="KW-0677">Repeat</keyword>
<evidence type="ECO:0000313" key="4">
    <source>
        <dbReference type="EMBL" id="TVU36605.1"/>
    </source>
</evidence>
<feature type="non-terminal residue" evidence="4">
    <location>
        <position position="1"/>
    </location>
</feature>
<dbReference type="InterPro" id="IPR046959">
    <property type="entry name" value="PRK1-6/SRF4-like"/>
</dbReference>
<dbReference type="Pfam" id="PF08263">
    <property type="entry name" value="LRRNT_2"/>
    <property type="match status" value="1"/>
</dbReference>
<accession>A0A5J9VM52</accession>
<dbReference type="Proteomes" id="UP000324897">
    <property type="component" value="Unassembled WGS sequence"/>
</dbReference>
<dbReference type="PANTHER" id="PTHR48007">
    <property type="entry name" value="LEUCINE-RICH REPEAT RECEPTOR-LIKE PROTEIN KINASE PXC1"/>
    <property type="match status" value="1"/>
</dbReference>
<dbReference type="Gene3D" id="3.80.10.10">
    <property type="entry name" value="Ribonuclease Inhibitor"/>
    <property type="match status" value="3"/>
</dbReference>
<dbReference type="EMBL" id="RWGY01000009">
    <property type="protein sequence ID" value="TVU36605.1"/>
    <property type="molecule type" value="Genomic_DNA"/>
</dbReference>